<keyword evidence="5" id="KW-1185">Reference proteome</keyword>
<accession>A0A2G8JRN7</accession>
<gene>
    <name evidence="4" type="ORF">BSL78_24742</name>
</gene>
<dbReference type="SMART" id="SM00645">
    <property type="entry name" value="Pept_C1"/>
    <property type="match status" value="1"/>
</dbReference>
<dbReference type="InterPro" id="IPR013128">
    <property type="entry name" value="Peptidase_C1A"/>
</dbReference>
<organism evidence="4 5">
    <name type="scientific">Stichopus japonicus</name>
    <name type="common">Sea cucumber</name>
    <dbReference type="NCBI Taxonomy" id="307972"/>
    <lineage>
        <taxon>Eukaryota</taxon>
        <taxon>Metazoa</taxon>
        <taxon>Echinodermata</taxon>
        <taxon>Eleutherozoa</taxon>
        <taxon>Echinozoa</taxon>
        <taxon>Holothuroidea</taxon>
        <taxon>Aspidochirotacea</taxon>
        <taxon>Aspidochirotida</taxon>
        <taxon>Stichopodidae</taxon>
        <taxon>Apostichopus</taxon>
    </lineage>
</organism>
<name>A0A2G8JRN7_STIJA</name>
<dbReference type="PROSITE" id="PS00640">
    <property type="entry name" value="THIOL_PROTEASE_ASN"/>
    <property type="match status" value="1"/>
</dbReference>
<protein>
    <submittedName>
        <fullName evidence="4">Cathepsin L</fullName>
    </submittedName>
</protein>
<reference evidence="4 5" key="1">
    <citation type="journal article" date="2017" name="PLoS Biol.">
        <title>The sea cucumber genome provides insights into morphological evolution and visceral regeneration.</title>
        <authorList>
            <person name="Zhang X."/>
            <person name="Sun L."/>
            <person name="Yuan J."/>
            <person name="Sun Y."/>
            <person name="Gao Y."/>
            <person name="Zhang L."/>
            <person name="Li S."/>
            <person name="Dai H."/>
            <person name="Hamel J.F."/>
            <person name="Liu C."/>
            <person name="Yu Y."/>
            <person name="Liu S."/>
            <person name="Lin W."/>
            <person name="Guo K."/>
            <person name="Jin S."/>
            <person name="Xu P."/>
            <person name="Storey K.B."/>
            <person name="Huan P."/>
            <person name="Zhang T."/>
            <person name="Zhou Y."/>
            <person name="Zhang J."/>
            <person name="Lin C."/>
            <person name="Li X."/>
            <person name="Xing L."/>
            <person name="Huo D."/>
            <person name="Sun M."/>
            <person name="Wang L."/>
            <person name="Mercier A."/>
            <person name="Li F."/>
            <person name="Yang H."/>
            <person name="Xiang J."/>
        </authorList>
    </citation>
    <scope>NUCLEOTIDE SEQUENCE [LARGE SCALE GENOMIC DNA]</scope>
    <source>
        <strain evidence="4">Shaxun</strain>
        <tissue evidence="4">Muscle</tissue>
    </source>
</reference>
<dbReference type="SUPFAM" id="SSF54001">
    <property type="entry name" value="Cysteine proteinases"/>
    <property type="match status" value="1"/>
</dbReference>
<evidence type="ECO:0000313" key="4">
    <source>
        <dbReference type="EMBL" id="PIK38426.1"/>
    </source>
</evidence>
<keyword evidence="2" id="KW-1015">Disulfide bond</keyword>
<dbReference type="CDD" id="cd02248">
    <property type="entry name" value="Peptidase_C1A"/>
    <property type="match status" value="1"/>
</dbReference>
<feature type="domain" description="Peptidase C1A papain C-terminal" evidence="3">
    <location>
        <begin position="55"/>
        <end position="241"/>
    </location>
</feature>
<proteinExistence type="inferred from homology"/>
<dbReference type="Gene3D" id="3.90.70.10">
    <property type="entry name" value="Cysteine proteinases"/>
    <property type="match status" value="2"/>
</dbReference>
<dbReference type="GO" id="GO:0006508">
    <property type="term" value="P:proteolysis"/>
    <property type="evidence" value="ECO:0007669"/>
    <property type="project" value="InterPro"/>
</dbReference>
<dbReference type="EMBL" id="MRZV01001361">
    <property type="protein sequence ID" value="PIK38426.1"/>
    <property type="molecule type" value="Genomic_DNA"/>
</dbReference>
<dbReference type="PANTHER" id="PTHR12411">
    <property type="entry name" value="CYSTEINE PROTEASE FAMILY C1-RELATED"/>
    <property type="match status" value="1"/>
</dbReference>
<dbReference type="InterPro" id="IPR000668">
    <property type="entry name" value="Peptidase_C1A_C"/>
</dbReference>
<dbReference type="STRING" id="307972.A0A2G8JRN7"/>
<comment type="caution">
    <text evidence="4">The sequence shown here is derived from an EMBL/GenBank/DDBJ whole genome shotgun (WGS) entry which is preliminary data.</text>
</comment>
<dbReference type="Pfam" id="PF00112">
    <property type="entry name" value="Peptidase_C1"/>
    <property type="match status" value="1"/>
</dbReference>
<dbReference type="AlphaFoldDB" id="A0A2G8JRN7"/>
<dbReference type="FunFam" id="3.90.70.10:FF:000332">
    <property type="entry name" value="Cathepsin L1"/>
    <property type="match status" value="1"/>
</dbReference>
<comment type="similarity">
    <text evidence="1">Belongs to the peptidase C1 family.</text>
</comment>
<evidence type="ECO:0000313" key="5">
    <source>
        <dbReference type="Proteomes" id="UP000230750"/>
    </source>
</evidence>
<dbReference type="Proteomes" id="UP000230750">
    <property type="component" value="Unassembled WGS sequence"/>
</dbReference>
<evidence type="ECO:0000256" key="2">
    <source>
        <dbReference type="ARBA" id="ARBA00023157"/>
    </source>
</evidence>
<evidence type="ECO:0000256" key="1">
    <source>
        <dbReference type="ARBA" id="ARBA00008455"/>
    </source>
</evidence>
<dbReference type="OrthoDB" id="65740at2759"/>
<dbReference type="InterPro" id="IPR039417">
    <property type="entry name" value="Peptidase_C1A_papain-like"/>
</dbReference>
<dbReference type="InterPro" id="IPR025661">
    <property type="entry name" value="Pept_asp_AS"/>
</dbReference>
<dbReference type="InterPro" id="IPR038765">
    <property type="entry name" value="Papain-like_cys_pep_sf"/>
</dbReference>
<evidence type="ECO:0000259" key="3">
    <source>
        <dbReference type="SMART" id="SM00645"/>
    </source>
</evidence>
<sequence length="242" mass="26505">MLPNHSLSLRYPMVQTTVMRVEEFVKITLMNRLKLNASSERKRIELLSSYAKLQLPNAVDWRDKGYVTPVKDQVLGTLTALSEQNLIDCVPSSGDAAFEYVKENGGIDTEESYPYEGQQGPCRFDPKHVGAKVTGYVDIPTGDEHALTVACATTGPIAVAIDASHESFQLYESGVYDEGSCSSTEVDHAALVVGYGTDSDGGDYWIVKNSWGLSWGQQGYIWMSRNKDNQCGIATAASYPTV</sequence>
<dbReference type="GO" id="GO:0008234">
    <property type="term" value="F:cysteine-type peptidase activity"/>
    <property type="evidence" value="ECO:0007669"/>
    <property type="project" value="InterPro"/>
</dbReference>